<keyword evidence="3" id="KW-0255">Endonuclease</keyword>
<reference evidence="3 4" key="1">
    <citation type="submission" date="2017-04" db="EMBL/GenBank/DDBJ databases">
        <authorList>
            <person name="Varghese N."/>
            <person name="Submissions S."/>
        </authorList>
    </citation>
    <scope>NUCLEOTIDE SEQUENCE [LARGE SCALE GENOMIC DNA]</scope>
    <source>
        <strain evidence="3 4">J3</strain>
    </source>
</reference>
<gene>
    <name evidence="3" type="ORF">SAMN02745947_00022</name>
</gene>
<dbReference type="InterPro" id="IPR003615">
    <property type="entry name" value="HNH_nuc"/>
</dbReference>
<keyword evidence="3" id="KW-0540">Nuclease</keyword>
<evidence type="ECO:0000313" key="4">
    <source>
        <dbReference type="Proteomes" id="UP000193566"/>
    </source>
</evidence>
<name>A0ABY1M5K3_RHORH</name>
<dbReference type="SMART" id="SM00507">
    <property type="entry name" value="HNHc"/>
    <property type="match status" value="1"/>
</dbReference>
<dbReference type="GO" id="GO:0004519">
    <property type="term" value="F:endonuclease activity"/>
    <property type="evidence" value="ECO:0007669"/>
    <property type="project" value="UniProtKB-KW"/>
</dbReference>
<dbReference type="Proteomes" id="UP000193566">
    <property type="component" value="Unassembled WGS sequence"/>
</dbReference>
<evidence type="ECO:0000256" key="1">
    <source>
        <dbReference type="SAM" id="MobiDB-lite"/>
    </source>
</evidence>
<proteinExistence type="predicted"/>
<keyword evidence="3" id="KW-0378">Hydrolase</keyword>
<sequence length="180" mass="20158">MGRRVKYTREVLEEAVAKATSVAGVLRQFGLKEAGGNYANINRWIRFYEIDISHFRGMAHQKGLPAPNRLHWSEVLTVAPVGSNRRETARLRRALLESGRPHECENCGSDPEWMGAPLALHVDHIDGNSNDSRPENLRFLCPNCHSQTPTWARRSRHNRPTETLDPAPAASSVEAEAGTR</sequence>
<dbReference type="CDD" id="cd00085">
    <property type="entry name" value="HNHc"/>
    <property type="match status" value="1"/>
</dbReference>
<keyword evidence="4" id="KW-1185">Reference proteome</keyword>
<dbReference type="Pfam" id="PF01844">
    <property type="entry name" value="HNH"/>
    <property type="match status" value="1"/>
</dbReference>
<feature type="compositionally biased region" description="Low complexity" evidence="1">
    <location>
        <begin position="166"/>
        <end position="180"/>
    </location>
</feature>
<comment type="caution">
    <text evidence="3">The sequence shown here is derived from an EMBL/GenBank/DDBJ whole genome shotgun (WGS) entry which is preliminary data.</text>
</comment>
<dbReference type="Gene3D" id="1.10.30.50">
    <property type="match status" value="1"/>
</dbReference>
<evidence type="ECO:0000313" key="3">
    <source>
        <dbReference type="EMBL" id="SMG05653.1"/>
    </source>
</evidence>
<dbReference type="EMBL" id="FXAV01000001">
    <property type="protein sequence ID" value="SMG05653.1"/>
    <property type="molecule type" value="Genomic_DNA"/>
</dbReference>
<accession>A0ABY1M5K3</accession>
<organism evidence="3 4">
    <name type="scientific">Rhodococcus rhodochrous J3</name>
    <dbReference type="NCBI Taxonomy" id="903528"/>
    <lineage>
        <taxon>Bacteria</taxon>
        <taxon>Bacillati</taxon>
        <taxon>Actinomycetota</taxon>
        <taxon>Actinomycetes</taxon>
        <taxon>Mycobacteriales</taxon>
        <taxon>Nocardiaceae</taxon>
        <taxon>Rhodococcus</taxon>
    </lineage>
</organism>
<evidence type="ECO:0000259" key="2">
    <source>
        <dbReference type="SMART" id="SM00507"/>
    </source>
</evidence>
<feature type="region of interest" description="Disordered" evidence="1">
    <location>
        <begin position="148"/>
        <end position="180"/>
    </location>
</feature>
<dbReference type="InterPro" id="IPR002711">
    <property type="entry name" value="HNH"/>
</dbReference>
<feature type="domain" description="HNH nuclease" evidence="2">
    <location>
        <begin position="90"/>
        <end position="146"/>
    </location>
</feature>
<protein>
    <submittedName>
        <fullName evidence="3">HNH endonuclease</fullName>
    </submittedName>
</protein>